<reference evidence="1" key="1">
    <citation type="submission" date="2023-04" db="EMBL/GenBank/DDBJ databases">
        <title>Black Yeasts Isolated from many extreme environments.</title>
        <authorList>
            <person name="Coleine C."/>
            <person name="Stajich J.E."/>
            <person name="Selbmann L."/>
        </authorList>
    </citation>
    <scope>NUCLEOTIDE SEQUENCE</scope>
    <source>
        <strain evidence="1">CCFEE 5312</strain>
    </source>
</reference>
<dbReference type="Gene3D" id="3.10.20.90">
    <property type="entry name" value="Phosphatidylinositol 3-kinase Catalytic Subunit, Chain A, domain 1"/>
    <property type="match status" value="1"/>
</dbReference>
<dbReference type="AlphaFoldDB" id="A0AAJ0G594"/>
<name>A0AAJ0G594_9PEZI</name>
<dbReference type="Proteomes" id="UP001271007">
    <property type="component" value="Unassembled WGS sequence"/>
</dbReference>
<accession>A0AAJ0G594</accession>
<evidence type="ECO:0000313" key="2">
    <source>
        <dbReference type="Proteomes" id="UP001271007"/>
    </source>
</evidence>
<organism evidence="1 2">
    <name type="scientific">Extremus antarcticus</name>
    <dbReference type="NCBI Taxonomy" id="702011"/>
    <lineage>
        <taxon>Eukaryota</taxon>
        <taxon>Fungi</taxon>
        <taxon>Dikarya</taxon>
        <taxon>Ascomycota</taxon>
        <taxon>Pezizomycotina</taxon>
        <taxon>Dothideomycetes</taxon>
        <taxon>Dothideomycetidae</taxon>
        <taxon>Mycosphaerellales</taxon>
        <taxon>Extremaceae</taxon>
        <taxon>Extremus</taxon>
    </lineage>
</organism>
<dbReference type="EMBL" id="JAWDJX010000048">
    <property type="protein sequence ID" value="KAK3048523.1"/>
    <property type="molecule type" value="Genomic_DNA"/>
</dbReference>
<comment type="caution">
    <text evidence="1">The sequence shown here is derived from an EMBL/GenBank/DDBJ whole genome shotgun (WGS) entry which is preliminary data.</text>
</comment>
<keyword evidence="2" id="KW-1185">Reference proteome</keyword>
<gene>
    <name evidence="1" type="ORF">LTR09_010187</name>
</gene>
<sequence>MPKIVSDINEATGHSESFETEDCEVAPFLVASDCVTIKATDGESTTSFHIRKDCEMRAIREWWATHDGFSAEEEYEMEVDSETVEEDKIPDDLGIVGGETVRMRRVE</sequence>
<evidence type="ECO:0000313" key="1">
    <source>
        <dbReference type="EMBL" id="KAK3048523.1"/>
    </source>
</evidence>
<proteinExistence type="predicted"/>
<protein>
    <submittedName>
        <fullName evidence="1">Uncharacterized protein</fullName>
    </submittedName>
</protein>